<dbReference type="AlphaFoldDB" id="A0AAF0DB23"/>
<keyword evidence="3" id="KW-1185">Reference proteome</keyword>
<dbReference type="EMBL" id="CP120627">
    <property type="protein sequence ID" value="WEW54993.1"/>
    <property type="molecule type" value="Genomic_DNA"/>
</dbReference>
<proteinExistence type="predicted"/>
<reference evidence="2" key="1">
    <citation type="submission" date="2023-03" db="EMBL/GenBank/DDBJ databases">
        <title>Emydomyces testavorans Genome Sequence.</title>
        <authorList>
            <person name="Hoyer L."/>
        </authorList>
    </citation>
    <scope>NUCLEOTIDE SEQUENCE</scope>
    <source>
        <strain evidence="2">16-2883</strain>
    </source>
</reference>
<dbReference type="Proteomes" id="UP001219355">
    <property type="component" value="Chromosome 1"/>
</dbReference>
<evidence type="ECO:0000313" key="2">
    <source>
        <dbReference type="EMBL" id="WEW54993.1"/>
    </source>
</evidence>
<feature type="region of interest" description="Disordered" evidence="1">
    <location>
        <begin position="1"/>
        <end position="51"/>
    </location>
</feature>
<evidence type="ECO:0000313" key="3">
    <source>
        <dbReference type="Proteomes" id="UP001219355"/>
    </source>
</evidence>
<gene>
    <name evidence="2" type="ORF">PRK78_000420</name>
</gene>
<accession>A0AAF0DB23</accession>
<protein>
    <submittedName>
        <fullName evidence="2">Uncharacterized protein</fullName>
    </submittedName>
</protein>
<evidence type="ECO:0000256" key="1">
    <source>
        <dbReference type="SAM" id="MobiDB-lite"/>
    </source>
</evidence>
<name>A0AAF0DB23_9EURO</name>
<feature type="compositionally biased region" description="Basic and acidic residues" evidence="1">
    <location>
        <begin position="21"/>
        <end position="35"/>
    </location>
</feature>
<organism evidence="2 3">
    <name type="scientific">Emydomyces testavorans</name>
    <dbReference type="NCBI Taxonomy" id="2070801"/>
    <lineage>
        <taxon>Eukaryota</taxon>
        <taxon>Fungi</taxon>
        <taxon>Dikarya</taxon>
        <taxon>Ascomycota</taxon>
        <taxon>Pezizomycotina</taxon>
        <taxon>Eurotiomycetes</taxon>
        <taxon>Eurotiomycetidae</taxon>
        <taxon>Onygenales</taxon>
        <taxon>Nannizziopsiaceae</taxon>
        <taxon>Emydomyces</taxon>
    </lineage>
</organism>
<sequence>MQRMSSFMQGLRRISGSSLPSKEESPSPIDRRASSADHSSSVLNRDNTSMNSSRRMSQYILKDVLSAAESESPSLLTSPRDILPNDSSQLEGLLNYHVGQLERIKREVDMHNETIGQLTYTYYDMRQHSHLVHAAGCLYARIQGLRNARNRLAKFVLFHLRELERIDEAKGSLEKHRRASNM</sequence>
<feature type="compositionally biased region" description="Polar residues" evidence="1">
    <location>
        <begin position="42"/>
        <end position="51"/>
    </location>
</feature>